<dbReference type="InterPro" id="IPR017853">
    <property type="entry name" value="GH"/>
</dbReference>
<dbReference type="AlphaFoldDB" id="A0A0M5IYW2"/>
<dbReference type="Gene3D" id="2.60.40.1120">
    <property type="entry name" value="Carboxypeptidase-like, regulatory domain"/>
    <property type="match status" value="1"/>
</dbReference>
<reference evidence="2 3" key="1">
    <citation type="submission" date="2015-07" db="EMBL/GenBank/DDBJ databases">
        <title>Isolation and Genomic Characterization of a Novel Halophilic Metal-Reducing Deltaproteobacterium from the Deep Subsurface.</title>
        <authorList>
            <person name="Badalamenti J.P."/>
            <person name="Summers Z.M."/>
            <person name="Gralnick J.A."/>
            <person name="Bond D.R."/>
        </authorList>
    </citation>
    <scope>NUCLEOTIDE SEQUENCE [LARGE SCALE GENOMIC DNA]</scope>
    <source>
        <strain evidence="2 3">WTL</strain>
    </source>
</reference>
<protein>
    <submittedName>
        <fullName evidence="2">Putative GTP-binding protein</fullName>
    </submittedName>
</protein>
<dbReference type="EMBL" id="CP010802">
    <property type="protein sequence ID" value="ALC16231.1"/>
    <property type="molecule type" value="Genomic_DNA"/>
</dbReference>
<proteinExistence type="predicted"/>
<accession>A0A0M5IYW2</accession>
<gene>
    <name evidence="2" type="ORF">DSOUD_1452</name>
</gene>
<dbReference type="InterPro" id="IPR008969">
    <property type="entry name" value="CarboxyPept-like_regulatory"/>
</dbReference>
<dbReference type="Proteomes" id="UP000057158">
    <property type="component" value="Chromosome"/>
</dbReference>
<dbReference type="KEGG" id="des:DSOUD_1452"/>
<dbReference type="SUPFAM" id="SSF51445">
    <property type="entry name" value="(Trans)glycosidases"/>
    <property type="match status" value="1"/>
</dbReference>
<feature type="domain" description="DUF4015" evidence="1">
    <location>
        <begin position="110"/>
        <end position="419"/>
    </location>
</feature>
<dbReference type="STRING" id="1603606.DSOUD_1452"/>
<organism evidence="2 3">
    <name type="scientific">Desulfuromonas soudanensis</name>
    <dbReference type="NCBI Taxonomy" id="1603606"/>
    <lineage>
        <taxon>Bacteria</taxon>
        <taxon>Pseudomonadati</taxon>
        <taxon>Thermodesulfobacteriota</taxon>
        <taxon>Desulfuromonadia</taxon>
        <taxon>Desulfuromonadales</taxon>
        <taxon>Desulfuromonadaceae</taxon>
        <taxon>Desulfuromonas</taxon>
    </lineage>
</organism>
<dbReference type="SUPFAM" id="SSF49464">
    <property type="entry name" value="Carboxypeptidase regulatory domain-like"/>
    <property type="match status" value="1"/>
</dbReference>
<dbReference type="InterPro" id="IPR025275">
    <property type="entry name" value="DUF4015"/>
</dbReference>
<dbReference type="Pfam" id="PF13200">
    <property type="entry name" value="DUF4015"/>
    <property type="match status" value="1"/>
</dbReference>
<name>A0A0M5IYW2_9BACT</name>
<keyword evidence="3" id="KW-1185">Reference proteome</keyword>
<dbReference type="PATRIC" id="fig|1603606.3.peg.1583"/>
<evidence type="ECO:0000259" key="1">
    <source>
        <dbReference type="Pfam" id="PF13200"/>
    </source>
</evidence>
<dbReference type="OrthoDB" id="9774125at2"/>
<evidence type="ECO:0000313" key="3">
    <source>
        <dbReference type="Proteomes" id="UP000057158"/>
    </source>
</evidence>
<sequence>MIRNYGNRRRVCGFGVLELILLVAVLGSPVPAVWGGEMVCGGVFDAADGTPIAGATVTSDTEVVQSNADGSFSVDSSDGRLKLRAPGYRRQETVAVASPQVRLIPFAPKALYLSSYGIASATLRNPALQLLEKTELNALVIDIKGDRGLLAHPSAIPLATEIGAQNPVVLKNAGPLIASLKEKGIYTIARIVVFKDDLLARAHPEYAIKRGTGEVWQDGEKLGWVDPHLPQVWDYNIAIAEEAARLGFDEIQFDYVRFPAVPGLLFSRENSRVNRVAAISGFLAAARQRLAPYNVFLAADIFGYVCWNSNDTGIGQQLEELAVHLDYLSPMLYPSGFSFGAGGYTNPMENPYEIISLSLEKARQRTGLAAVRFRPWLQAFRDYAFDRRHFGAAAIRAQTAASDEFGSNGWMLWNARNVYSGAGLNVVEIEARAQIEALPQQATPPL</sequence>
<evidence type="ECO:0000313" key="2">
    <source>
        <dbReference type="EMBL" id="ALC16231.1"/>
    </source>
</evidence>